<dbReference type="InterPro" id="IPR025829">
    <property type="entry name" value="Zn_knuckle_CX2CX3GHX4C"/>
</dbReference>
<keyword evidence="10" id="KW-1185">Reference proteome</keyword>
<dbReference type="Gene3D" id="3.10.20.90">
    <property type="entry name" value="Phosphatidylinositol 3-kinase Catalytic Subunit, Chain A, domain 1"/>
    <property type="match status" value="1"/>
</dbReference>
<reference evidence="9" key="1">
    <citation type="journal article" date="2023" name="Mol. Biol. Evol.">
        <title>Third-Generation Sequencing Reveals the Adaptive Role of the Epigenome in Three Deep-Sea Polychaetes.</title>
        <authorList>
            <person name="Perez M."/>
            <person name="Aroh O."/>
            <person name="Sun Y."/>
            <person name="Lan Y."/>
            <person name="Juniper S.K."/>
            <person name="Young C.R."/>
            <person name="Angers B."/>
            <person name="Qian P.Y."/>
        </authorList>
    </citation>
    <scope>NUCLEOTIDE SEQUENCE</scope>
    <source>
        <strain evidence="9">P08H-3</strain>
    </source>
</reference>
<evidence type="ECO:0000313" key="10">
    <source>
        <dbReference type="Proteomes" id="UP001208570"/>
    </source>
</evidence>
<dbReference type="Pfam" id="PF13696">
    <property type="entry name" value="zf-CCHC_2"/>
    <property type="match status" value="1"/>
</dbReference>
<comment type="subcellular location">
    <subcellularLocation>
        <location evidence="1">Nucleus</location>
    </subcellularLocation>
</comment>
<feature type="domain" description="CCHC-type" evidence="7">
    <location>
        <begin position="162"/>
        <end position="177"/>
    </location>
</feature>
<dbReference type="PANTHER" id="PTHR15439">
    <property type="entry name" value="RETINOBLASTOMA-BINDING PROTEIN 6"/>
    <property type="match status" value="1"/>
</dbReference>
<dbReference type="SUPFAM" id="SSF57756">
    <property type="entry name" value="Retrovirus zinc finger-like domains"/>
    <property type="match status" value="1"/>
</dbReference>
<dbReference type="InterPro" id="IPR033489">
    <property type="entry name" value="RBBP6"/>
</dbReference>
<dbReference type="GO" id="GO:0008270">
    <property type="term" value="F:zinc ion binding"/>
    <property type="evidence" value="ECO:0007669"/>
    <property type="project" value="UniProtKB-KW"/>
</dbReference>
<proteinExistence type="predicted"/>
<dbReference type="EMBL" id="JAODUP010000581">
    <property type="protein sequence ID" value="KAK2146856.1"/>
    <property type="molecule type" value="Genomic_DNA"/>
</dbReference>
<evidence type="ECO:0000256" key="1">
    <source>
        <dbReference type="ARBA" id="ARBA00004123"/>
    </source>
</evidence>
<evidence type="ECO:0008006" key="11">
    <source>
        <dbReference type="Google" id="ProtNLM"/>
    </source>
</evidence>
<keyword evidence="3 6" id="KW-0863">Zinc-finger</keyword>
<dbReference type="GO" id="GO:0003676">
    <property type="term" value="F:nucleic acid binding"/>
    <property type="evidence" value="ECO:0007669"/>
    <property type="project" value="InterPro"/>
</dbReference>
<gene>
    <name evidence="9" type="ORF">LSH36_581g00015</name>
</gene>
<evidence type="ECO:0000256" key="2">
    <source>
        <dbReference type="ARBA" id="ARBA00022723"/>
    </source>
</evidence>
<dbReference type="Proteomes" id="UP001208570">
    <property type="component" value="Unassembled WGS sequence"/>
</dbReference>
<evidence type="ECO:0000256" key="4">
    <source>
        <dbReference type="ARBA" id="ARBA00022833"/>
    </source>
</evidence>
<dbReference type="SMART" id="SM00343">
    <property type="entry name" value="ZnF_C2HC"/>
    <property type="match status" value="1"/>
</dbReference>
<dbReference type="GO" id="GO:0061630">
    <property type="term" value="F:ubiquitin protein ligase activity"/>
    <property type="evidence" value="ECO:0007669"/>
    <property type="project" value="InterPro"/>
</dbReference>
<dbReference type="InterPro" id="IPR001878">
    <property type="entry name" value="Znf_CCHC"/>
</dbReference>
<dbReference type="Pfam" id="PF08783">
    <property type="entry name" value="DWNN"/>
    <property type="match status" value="1"/>
</dbReference>
<keyword evidence="5" id="KW-0539">Nucleus</keyword>
<dbReference type="PROSITE" id="PS50158">
    <property type="entry name" value="ZF_CCHC"/>
    <property type="match status" value="1"/>
</dbReference>
<comment type="caution">
    <text evidence="9">The sequence shown here is derived from an EMBL/GenBank/DDBJ whole genome shotgun (WGS) entry which is preliminary data.</text>
</comment>
<dbReference type="GO" id="GO:0006511">
    <property type="term" value="P:ubiquitin-dependent protein catabolic process"/>
    <property type="evidence" value="ECO:0007669"/>
    <property type="project" value="TreeGrafter"/>
</dbReference>
<dbReference type="PANTHER" id="PTHR15439:SF0">
    <property type="entry name" value="CELL DIVISION CYCLE AND APOPTOSIS REGULATOR PROTEIN 1-RELATED"/>
    <property type="match status" value="1"/>
</dbReference>
<sequence length="224" mass="24256">MSCIHYKFKSNLDYSTLTFDGLHITLGDLKKLIIQKQKLGKSPDFDLQVTNAQTKEVYKSDDELIPKNASVIVSRAPLGAPSKALGTASEASASPSQGEASASVANRISFEQLSQTPDLVNASASEDDKIRAMIVQSTQDYDQSNYVKSKYPTGRPHAGYVCHKCGQPGHFVATCPNKGLENDMPRIKRSTGIPQSFVKVVDNPNMPGAMVTNDGHFVVPLIDA</sequence>
<name>A0AAD9J6C0_9ANNE</name>
<accession>A0AAD9J6C0</accession>
<dbReference type="SMART" id="SM01180">
    <property type="entry name" value="DWNN"/>
    <property type="match status" value="1"/>
</dbReference>
<evidence type="ECO:0000259" key="8">
    <source>
        <dbReference type="PROSITE" id="PS51282"/>
    </source>
</evidence>
<dbReference type="GO" id="GO:0005634">
    <property type="term" value="C:nucleus"/>
    <property type="evidence" value="ECO:0007669"/>
    <property type="project" value="UniProtKB-SubCell"/>
</dbReference>
<protein>
    <recommendedName>
        <fullName evidence="11">E3 ubiquitin-protein ligase RBBP6</fullName>
    </recommendedName>
</protein>
<evidence type="ECO:0000256" key="6">
    <source>
        <dbReference type="PROSITE-ProRule" id="PRU00047"/>
    </source>
</evidence>
<dbReference type="AlphaFoldDB" id="A0AAD9J6C0"/>
<feature type="domain" description="DWNN" evidence="8">
    <location>
        <begin position="4"/>
        <end position="77"/>
    </location>
</feature>
<dbReference type="InterPro" id="IPR014891">
    <property type="entry name" value="DWNN_domain"/>
</dbReference>
<dbReference type="GO" id="GO:0006397">
    <property type="term" value="P:mRNA processing"/>
    <property type="evidence" value="ECO:0007669"/>
    <property type="project" value="InterPro"/>
</dbReference>
<dbReference type="GO" id="GO:0016567">
    <property type="term" value="P:protein ubiquitination"/>
    <property type="evidence" value="ECO:0007669"/>
    <property type="project" value="InterPro"/>
</dbReference>
<dbReference type="FunFam" id="3.10.20.90:FF:000070">
    <property type="entry name" value="E3 ubiquitin-protein ligase RBBP6 isoform X2"/>
    <property type="match status" value="1"/>
</dbReference>
<keyword evidence="2" id="KW-0479">Metal-binding</keyword>
<evidence type="ECO:0000256" key="3">
    <source>
        <dbReference type="ARBA" id="ARBA00022771"/>
    </source>
</evidence>
<evidence type="ECO:0000313" key="9">
    <source>
        <dbReference type="EMBL" id="KAK2146856.1"/>
    </source>
</evidence>
<keyword evidence="4" id="KW-0862">Zinc</keyword>
<dbReference type="Gene3D" id="4.10.60.10">
    <property type="entry name" value="Zinc finger, CCHC-type"/>
    <property type="match status" value="1"/>
</dbReference>
<organism evidence="9 10">
    <name type="scientific">Paralvinella palmiformis</name>
    <dbReference type="NCBI Taxonomy" id="53620"/>
    <lineage>
        <taxon>Eukaryota</taxon>
        <taxon>Metazoa</taxon>
        <taxon>Spiralia</taxon>
        <taxon>Lophotrochozoa</taxon>
        <taxon>Annelida</taxon>
        <taxon>Polychaeta</taxon>
        <taxon>Sedentaria</taxon>
        <taxon>Canalipalpata</taxon>
        <taxon>Terebellida</taxon>
        <taxon>Terebelliformia</taxon>
        <taxon>Alvinellidae</taxon>
        <taxon>Paralvinella</taxon>
    </lineage>
</organism>
<dbReference type="InterPro" id="IPR036875">
    <property type="entry name" value="Znf_CCHC_sf"/>
</dbReference>
<dbReference type="PROSITE" id="PS51282">
    <property type="entry name" value="DWNN"/>
    <property type="match status" value="1"/>
</dbReference>
<evidence type="ECO:0000256" key="5">
    <source>
        <dbReference type="ARBA" id="ARBA00023242"/>
    </source>
</evidence>
<evidence type="ECO:0000259" key="7">
    <source>
        <dbReference type="PROSITE" id="PS50158"/>
    </source>
</evidence>